<accession>A0A0G1NPQ2</accession>
<dbReference type="AlphaFoldDB" id="A0A0G1NPQ2"/>
<dbReference type="InterPro" id="IPR020084">
    <property type="entry name" value="NUDIX_hydrolase_CS"/>
</dbReference>
<evidence type="ECO:0000256" key="2">
    <source>
        <dbReference type="ARBA" id="ARBA00018911"/>
    </source>
</evidence>
<dbReference type="GO" id="GO:0000166">
    <property type="term" value="F:nucleotide binding"/>
    <property type="evidence" value="ECO:0007669"/>
    <property type="project" value="UniProtKB-KW"/>
</dbReference>
<dbReference type="GO" id="GO:0006754">
    <property type="term" value="P:ATP biosynthetic process"/>
    <property type="evidence" value="ECO:0007669"/>
    <property type="project" value="TreeGrafter"/>
</dbReference>
<proteinExistence type="inferred from homology"/>
<dbReference type="GO" id="GO:0004081">
    <property type="term" value="F:bis(5'-nucleosyl)-tetraphosphatase (asymmetrical) activity"/>
    <property type="evidence" value="ECO:0007669"/>
    <property type="project" value="TreeGrafter"/>
</dbReference>
<reference evidence="8 9" key="1">
    <citation type="journal article" date="2015" name="Nature">
        <title>rRNA introns, odd ribosomes, and small enigmatic genomes across a large radiation of phyla.</title>
        <authorList>
            <person name="Brown C.T."/>
            <person name="Hug L.A."/>
            <person name="Thomas B.C."/>
            <person name="Sharon I."/>
            <person name="Castelle C.J."/>
            <person name="Singh A."/>
            <person name="Wilkins M.J."/>
            <person name="Williams K.H."/>
            <person name="Banfield J.F."/>
        </authorList>
    </citation>
    <scope>NUCLEOTIDE SEQUENCE [LARGE SCALE GENOMIC DNA]</scope>
</reference>
<dbReference type="InterPro" id="IPR015797">
    <property type="entry name" value="NUDIX_hydrolase-like_dom_sf"/>
</dbReference>
<dbReference type="PANTHER" id="PTHR21340">
    <property type="entry name" value="DIADENOSINE 5,5-P1,P4-TETRAPHOSPHATE PYROPHOSPHOHYDROLASE MUTT"/>
    <property type="match status" value="1"/>
</dbReference>
<dbReference type="SUPFAM" id="SSF55811">
    <property type="entry name" value="Nudix"/>
    <property type="match status" value="1"/>
</dbReference>
<sequence length="176" mass="20488">MSPNKGNLNRGVYKKVPSAGFIVYRQTKDGPKFLIMYHRGGYWNFPKGRIEHMENSTETALRELEEETGLKPAEVKIKNNFKTHETFKFTVGAEKIQKVVTLYLAETTKKGIDISRGDKEEGFGWFLYRDARKLFTNYRESQTVLRKASNFIRGKPHYHQKKPSAKPLPQRFAKRT</sequence>
<dbReference type="Pfam" id="PF00293">
    <property type="entry name" value="NUDIX"/>
    <property type="match status" value="1"/>
</dbReference>
<gene>
    <name evidence="8" type="ORF">UX31_C0004G0031</name>
</gene>
<feature type="region of interest" description="Disordered" evidence="6">
    <location>
        <begin position="155"/>
        <end position="176"/>
    </location>
</feature>
<dbReference type="InterPro" id="IPR000086">
    <property type="entry name" value="NUDIX_hydrolase_dom"/>
</dbReference>
<dbReference type="CDD" id="cd03428">
    <property type="entry name" value="NUDIX_Ap4A_Nudt2"/>
    <property type="match status" value="1"/>
</dbReference>
<dbReference type="PROSITE" id="PS51462">
    <property type="entry name" value="NUDIX"/>
    <property type="match status" value="1"/>
</dbReference>
<evidence type="ECO:0000259" key="7">
    <source>
        <dbReference type="PROSITE" id="PS51462"/>
    </source>
</evidence>
<comment type="similarity">
    <text evidence="1">Belongs to the Nudix hydrolase family.</text>
</comment>
<evidence type="ECO:0000313" key="9">
    <source>
        <dbReference type="Proteomes" id="UP000034107"/>
    </source>
</evidence>
<feature type="domain" description="Nudix hydrolase" evidence="7">
    <location>
        <begin position="14"/>
        <end position="148"/>
    </location>
</feature>
<dbReference type="PANTHER" id="PTHR21340:SF0">
    <property type="entry name" value="BIS(5'-NUCLEOSYL)-TETRAPHOSPHATASE [ASYMMETRICAL]"/>
    <property type="match status" value="1"/>
</dbReference>
<keyword evidence="4" id="KW-0378">Hydrolase</keyword>
<dbReference type="InterPro" id="IPR003565">
    <property type="entry name" value="Tetra_PHTase"/>
</dbReference>
<comment type="caution">
    <text evidence="8">The sequence shown here is derived from an EMBL/GenBank/DDBJ whole genome shotgun (WGS) entry which is preliminary data.</text>
</comment>
<dbReference type="InterPro" id="IPR051325">
    <property type="entry name" value="Nudix_hydrolase_domain"/>
</dbReference>
<evidence type="ECO:0000256" key="5">
    <source>
        <dbReference type="ARBA" id="ARBA00032644"/>
    </source>
</evidence>
<evidence type="ECO:0000256" key="6">
    <source>
        <dbReference type="SAM" id="MobiDB-lite"/>
    </source>
</evidence>
<evidence type="ECO:0000256" key="3">
    <source>
        <dbReference type="ARBA" id="ARBA00022741"/>
    </source>
</evidence>
<feature type="compositionally biased region" description="Basic residues" evidence="6">
    <location>
        <begin position="155"/>
        <end position="164"/>
    </location>
</feature>
<dbReference type="Proteomes" id="UP000034107">
    <property type="component" value="Unassembled WGS sequence"/>
</dbReference>
<evidence type="ECO:0000313" key="8">
    <source>
        <dbReference type="EMBL" id="KKU22302.1"/>
    </source>
</evidence>
<dbReference type="Gene3D" id="3.90.79.10">
    <property type="entry name" value="Nucleoside Triphosphate Pyrophosphohydrolase"/>
    <property type="match status" value="1"/>
</dbReference>
<protein>
    <recommendedName>
        <fullName evidence="2">Bis(5'-nucleosyl)-tetraphosphatase [asymmetrical]</fullName>
    </recommendedName>
    <alternativeName>
        <fullName evidence="5">Diadenosine 5',5'''-P1,P4-tetraphosphate asymmetrical hydrolase</fullName>
    </alternativeName>
</protein>
<dbReference type="EMBL" id="LCLS01000004">
    <property type="protein sequence ID" value="KKU22302.1"/>
    <property type="molecule type" value="Genomic_DNA"/>
</dbReference>
<name>A0A0G1NPQ2_9BACT</name>
<dbReference type="GO" id="GO:0006167">
    <property type="term" value="P:AMP biosynthetic process"/>
    <property type="evidence" value="ECO:0007669"/>
    <property type="project" value="TreeGrafter"/>
</dbReference>
<organism evidence="8 9">
    <name type="scientific">Candidatus Nomurabacteria bacterium GW2011_GWA1_46_11</name>
    <dbReference type="NCBI Taxonomy" id="1618732"/>
    <lineage>
        <taxon>Bacteria</taxon>
        <taxon>Candidatus Nomuraibacteriota</taxon>
    </lineage>
</organism>
<evidence type="ECO:0000256" key="4">
    <source>
        <dbReference type="ARBA" id="ARBA00022801"/>
    </source>
</evidence>
<dbReference type="PROSITE" id="PS00893">
    <property type="entry name" value="NUDIX_BOX"/>
    <property type="match status" value="1"/>
</dbReference>
<evidence type="ECO:0000256" key="1">
    <source>
        <dbReference type="ARBA" id="ARBA00005582"/>
    </source>
</evidence>
<keyword evidence="3" id="KW-0547">Nucleotide-binding</keyword>